<reference evidence="2" key="1">
    <citation type="submission" date="2020-10" db="EMBL/GenBank/DDBJ databases">
        <title>Connecting structure to function with the recovery of over 1000 high-quality activated sludge metagenome-assembled genomes encoding full-length rRNA genes using long-read sequencing.</title>
        <authorList>
            <person name="Singleton C.M."/>
            <person name="Petriglieri F."/>
            <person name="Kristensen J.M."/>
            <person name="Kirkegaard R.H."/>
            <person name="Michaelsen T.Y."/>
            <person name="Andersen M.H."/>
            <person name="Karst S.M."/>
            <person name="Dueholm M.S."/>
            <person name="Nielsen P.H."/>
            <person name="Albertsen M."/>
        </authorList>
    </citation>
    <scope>NUCLEOTIDE SEQUENCE</scope>
    <source>
        <strain evidence="2">EsbW_18-Q3-R4-48_MAXAC.044</strain>
    </source>
</reference>
<dbReference type="AlphaFoldDB" id="A0A9D7ICU9"/>
<dbReference type="Gene3D" id="2.40.128.110">
    <property type="entry name" value="Lipid/polyisoprenoid-binding, YceI-like"/>
    <property type="match status" value="1"/>
</dbReference>
<dbReference type="Proteomes" id="UP000886602">
    <property type="component" value="Unassembled WGS sequence"/>
</dbReference>
<evidence type="ECO:0000313" key="3">
    <source>
        <dbReference type="Proteomes" id="UP000886602"/>
    </source>
</evidence>
<comment type="caution">
    <text evidence="2">The sequence shown here is derived from an EMBL/GenBank/DDBJ whole genome shotgun (WGS) entry which is preliminary data.</text>
</comment>
<evidence type="ECO:0000259" key="1">
    <source>
        <dbReference type="Pfam" id="PF04264"/>
    </source>
</evidence>
<dbReference type="Pfam" id="PF04264">
    <property type="entry name" value="YceI"/>
    <property type="match status" value="1"/>
</dbReference>
<organism evidence="2 3">
    <name type="scientific">Candidatus Propionivibrio dominans</name>
    <dbReference type="NCBI Taxonomy" id="2954373"/>
    <lineage>
        <taxon>Bacteria</taxon>
        <taxon>Pseudomonadati</taxon>
        <taxon>Pseudomonadota</taxon>
        <taxon>Betaproteobacteria</taxon>
        <taxon>Rhodocyclales</taxon>
        <taxon>Rhodocyclaceae</taxon>
        <taxon>Propionivibrio</taxon>
    </lineage>
</organism>
<evidence type="ECO:0000313" key="2">
    <source>
        <dbReference type="EMBL" id="MBK7423395.1"/>
    </source>
</evidence>
<proteinExistence type="predicted"/>
<protein>
    <submittedName>
        <fullName evidence="2">YceI family protein</fullName>
    </submittedName>
</protein>
<sequence length="229" mass="25309">MGLWCLAGCQTSPEYPSTPLQTSWAPLREARPENAVRYEILPDLSDIRFLVYRAGPLARFGHNHVVQAKNIRGEIYLAPDIHQSSFFIEIPVKDFQVDAENARLDEGEVFFPLPDEDAIAGTTRNMLGEKVLDAARYPKIEIKSLALTGPAWGMDITMRIKMHGVEREIVVPSAVESSNGKLVVTAFFSINQTDFGITPMSVLGGGLQVQDAIKVRMRIVAGKGDSRPQ</sequence>
<dbReference type="EMBL" id="JADJNC010000014">
    <property type="protein sequence ID" value="MBK7423395.1"/>
    <property type="molecule type" value="Genomic_DNA"/>
</dbReference>
<feature type="domain" description="Lipid/polyisoprenoid-binding YceI-like" evidence="1">
    <location>
        <begin position="38"/>
        <end position="221"/>
    </location>
</feature>
<accession>A0A9D7ICU9</accession>
<dbReference type="SUPFAM" id="SSF101874">
    <property type="entry name" value="YceI-like"/>
    <property type="match status" value="1"/>
</dbReference>
<name>A0A9D7ICU9_9RHOO</name>
<gene>
    <name evidence="2" type="ORF">IPJ48_10025</name>
</gene>
<dbReference type="InterPro" id="IPR036761">
    <property type="entry name" value="TTHA0802/YceI-like_sf"/>
</dbReference>
<dbReference type="InterPro" id="IPR007372">
    <property type="entry name" value="Lipid/polyisoprenoid-bd_YceI"/>
</dbReference>